<dbReference type="GO" id="GO:0050684">
    <property type="term" value="P:regulation of mRNA processing"/>
    <property type="evidence" value="ECO:0007669"/>
    <property type="project" value="TreeGrafter"/>
</dbReference>
<keyword evidence="6" id="KW-0943">RNA-mediated gene silencing</keyword>
<organism evidence="12 13">
    <name type="scientific">Patiria miniata</name>
    <name type="common">Bat star</name>
    <name type="synonym">Asterina miniata</name>
    <dbReference type="NCBI Taxonomy" id="46514"/>
    <lineage>
        <taxon>Eukaryota</taxon>
        <taxon>Metazoa</taxon>
        <taxon>Echinodermata</taxon>
        <taxon>Eleutherozoa</taxon>
        <taxon>Asterozoa</taxon>
        <taxon>Asteroidea</taxon>
        <taxon>Valvatacea</taxon>
        <taxon>Valvatida</taxon>
        <taxon>Asterinidae</taxon>
        <taxon>Patiria</taxon>
    </lineage>
</organism>
<dbReference type="Pfam" id="PF02854">
    <property type="entry name" value="MIF4G"/>
    <property type="match status" value="1"/>
</dbReference>
<dbReference type="InterPro" id="IPR016024">
    <property type="entry name" value="ARM-type_fold"/>
</dbReference>
<evidence type="ECO:0000259" key="11">
    <source>
        <dbReference type="SMART" id="SM00543"/>
    </source>
</evidence>
<evidence type="ECO:0000256" key="10">
    <source>
        <dbReference type="SAM" id="MobiDB-lite"/>
    </source>
</evidence>
<protein>
    <recommendedName>
        <fullName evidence="3">Nuclear cap-binding protein subunit 1</fullName>
    </recommendedName>
    <alternativeName>
        <fullName evidence="9">80 kDa nuclear cap-binding protein</fullName>
    </alternativeName>
</protein>
<dbReference type="PANTHER" id="PTHR12412:SF2">
    <property type="entry name" value="NUCLEAR CAP-BINDING PROTEIN SUBUNIT 1"/>
    <property type="match status" value="1"/>
</dbReference>
<reference evidence="12" key="1">
    <citation type="submission" date="2022-11" db="UniProtKB">
        <authorList>
            <consortium name="EnsemblMetazoa"/>
        </authorList>
    </citation>
    <scope>IDENTIFICATION</scope>
</reference>
<keyword evidence="13" id="KW-1185">Reference proteome</keyword>
<dbReference type="EnsemblMetazoa" id="XM_038222077.1">
    <property type="protein sequence ID" value="XP_038078005.1"/>
    <property type="gene ID" value="LOC119745599"/>
</dbReference>
<dbReference type="AlphaFoldDB" id="A0A914BPX0"/>
<feature type="region of interest" description="Disordered" evidence="10">
    <location>
        <begin position="670"/>
        <end position="700"/>
    </location>
</feature>
<keyword evidence="7" id="KW-0508">mRNA splicing</keyword>
<keyword evidence="5" id="KW-0506">mRNA capping</keyword>
<dbReference type="OMA" id="CAAEGLM"/>
<dbReference type="InterPro" id="IPR003890">
    <property type="entry name" value="MIF4G-like_typ-3"/>
</dbReference>
<dbReference type="GO" id="GO:0005634">
    <property type="term" value="C:nucleus"/>
    <property type="evidence" value="ECO:0007669"/>
    <property type="project" value="UniProtKB-SubCell"/>
</dbReference>
<dbReference type="FunFam" id="1.25.40.180:FF:000041">
    <property type="entry name" value="Nuclear cap-binding protein subunit 1"/>
    <property type="match status" value="1"/>
</dbReference>
<proteinExistence type="inferred from homology"/>
<dbReference type="CTD" id="4686"/>
<evidence type="ECO:0000313" key="13">
    <source>
        <dbReference type="Proteomes" id="UP000887568"/>
    </source>
</evidence>
<dbReference type="SMART" id="SM00543">
    <property type="entry name" value="MIF4G"/>
    <property type="match status" value="1"/>
</dbReference>
<feature type="compositionally biased region" description="Acidic residues" evidence="10">
    <location>
        <begin position="682"/>
        <end position="698"/>
    </location>
</feature>
<dbReference type="Pfam" id="PF09088">
    <property type="entry name" value="MIF4G_like"/>
    <property type="match status" value="1"/>
</dbReference>
<keyword evidence="8" id="KW-0539">Nucleus</keyword>
<comment type="similarity">
    <text evidence="2">Belongs to the NCBP1 family.</text>
</comment>
<dbReference type="GO" id="GO:0031053">
    <property type="term" value="P:primary miRNA processing"/>
    <property type="evidence" value="ECO:0007669"/>
    <property type="project" value="UniProtKB-ARBA"/>
</dbReference>
<evidence type="ECO:0000256" key="5">
    <source>
        <dbReference type="ARBA" id="ARBA00023042"/>
    </source>
</evidence>
<evidence type="ECO:0000256" key="7">
    <source>
        <dbReference type="ARBA" id="ARBA00023187"/>
    </source>
</evidence>
<dbReference type="GO" id="GO:0006370">
    <property type="term" value="P:7-methylguanosine mRNA capping"/>
    <property type="evidence" value="ECO:0007669"/>
    <property type="project" value="UniProtKB-KW"/>
</dbReference>
<evidence type="ECO:0000313" key="12">
    <source>
        <dbReference type="EnsemblMetazoa" id="XP_038078005.1"/>
    </source>
</evidence>
<dbReference type="GeneID" id="119745599"/>
<dbReference type="GO" id="GO:0008380">
    <property type="term" value="P:RNA splicing"/>
    <property type="evidence" value="ECO:0007669"/>
    <property type="project" value="UniProtKB-KW"/>
</dbReference>
<dbReference type="GO" id="GO:0003729">
    <property type="term" value="F:mRNA binding"/>
    <property type="evidence" value="ECO:0007669"/>
    <property type="project" value="TreeGrafter"/>
</dbReference>
<feature type="region of interest" description="Disordered" evidence="10">
    <location>
        <begin position="1"/>
        <end position="28"/>
    </location>
</feature>
<dbReference type="FunFam" id="1.25.40.180:FF:000010">
    <property type="entry name" value="Nuclear cap-binding protein subunit 1"/>
    <property type="match status" value="1"/>
</dbReference>
<dbReference type="InterPro" id="IPR015172">
    <property type="entry name" value="MIF4G-like_typ-1"/>
</dbReference>
<evidence type="ECO:0000256" key="9">
    <source>
        <dbReference type="ARBA" id="ARBA00030965"/>
    </source>
</evidence>
<evidence type="ECO:0000256" key="3">
    <source>
        <dbReference type="ARBA" id="ARBA00019879"/>
    </source>
</evidence>
<feature type="domain" description="MIF4G" evidence="11">
    <location>
        <begin position="31"/>
        <end position="243"/>
    </location>
</feature>
<dbReference type="Pfam" id="PF09090">
    <property type="entry name" value="MIF4G_like_2"/>
    <property type="match status" value="1"/>
</dbReference>
<dbReference type="GO" id="GO:0005846">
    <property type="term" value="C:nuclear cap binding complex"/>
    <property type="evidence" value="ECO:0007669"/>
    <property type="project" value="InterPro"/>
</dbReference>
<dbReference type="GO" id="GO:0000184">
    <property type="term" value="P:nuclear-transcribed mRNA catabolic process, nonsense-mediated decay"/>
    <property type="evidence" value="ECO:0007669"/>
    <property type="project" value="TreeGrafter"/>
</dbReference>
<dbReference type="Gene3D" id="1.25.40.180">
    <property type="match status" value="3"/>
</dbReference>
<name>A0A914BPX0_PATMI</name>
<evidence type="ECO:0000256" key="6">
    <source>
        <dbReference type="ARBA" id="ARBA00023158"/>
    </source>
</evidence>
<accession>A0A914BPX0</accession>
<dbReference type="SUPFAM" id="SSF48371">
    <property type="entry name" value="ARM repeat"/>
    <property type="match status" value="3"/>
</dbReference>
<keyword evidence="4" id="KW-0507">mRNA processing</keyword>
<evidence type="ECO:0000256" key="1">
    <source>
        <dbReference type="ARBA" id="ARBA00004123"/>
    </source>
</evidence>
<dbReference type="GO" id="GO:0006406">
    <property type="term" value="P:mRNA export from nucleus"/>
    <property type="evidence" value="ECO:0007669"/>
    <property type="project" value="InterPro"/>
</dbReference>
<evidence type="ECO:0000256" key="4">
    <source>
        <dbReference type="ARBA" id="ARBA00022664"/>
    </source>
</evidence>
<dbReference type="InterPro" id="IPR027159">
    <property type="entry name" value="CBP80"/>
</dbReference>
<evidence type="ECO:0000256" key="8">
    <source>
        <dbReference type="ARBA" id="ARBA00023242"/>
    </source>
</evidence>
<dbReference type="GO" id="GO:0000339">
    <property type="term" value="F:RNA cap binding"/>
    <property type="evidence" value="ECO:0007669"/>
    <property type="project" value="InterPro"/>
</dbReference>
<comment type="subcellular location">
    <subcellularLocation>
        <location evidence="1">Nucleus</location>
    </subcellularLocation>
</comment>
<evidence type="ECO:0000256" key="2">
    <source>
        <dbReference type="ARBA" id="ARBA00007413"/>
    </source>
</evidence>
<dbReference type="InterPro" id="IPR015174">
    <property type="entry name" value="MIF4G-like_typ-2"/>
</dbReference>
<dbReference type="RefSeq" id="XP_038078005.1">
    <property type="nucleotide sequence ID" value="XM_038222077.1"/>
</dbReference>
<dbReference type="OrthoDB" id="10252707at2759"/>
<dbReference type="Proteomes" id="UP000887568">
    <property type="component" value="Unplaced"/>
</dbReference>
<dbReference type="PANTHER" id="PTHR12412">
    <property type="entry name" value="CAP BINDING PROTEIN"/>
    <property type="match status" value="1"/>
</dbReference>
<sequence length="798" mass="92003">MSRRRRLEDDGDDDSRSQKRRRTTTDQNEIEERLESLITRVGEKSTSSLESNLEGLAVVLQADLPNYKLKIISILRECAVELPEKLSVYTTLVGLINVKNYGCGGDFVEDLWVHLRDLMKANEWDKARTLTRFLADLVNCRVVDVSSIVVLYEAFANVTLEEGIPQVRSDWFVYAILSSLPWVGAEISEKKDEELQKILNKIESYLRTRKKDHVAMLRVWHSDSPHPQEDFLDCLWAQTVKLRQDDWTHQSLLRPYMAFDSVLCEALQHTLPAFTVPPHSPDDSFYPLPRVVFRMFDYTDAPEGPTMPGHHSIERYLVEEQLSCIINAYIKDRKECAIQLVSFHGKAKVPLNYMIVEVVFGQVFNLPQAVKQEVAYTALLLELCKLQPGSLPQVLAQASELLYERLDTMNLNCIDRFVNWFSHHLSNFQFRWSWDEWADCVSMDLEMPKPKFVQEVLVKSMRLSYHQRIVESLTNPEPFTPLMPPKPVPVYKYNEEGAGSLPGTMIAHKLMETIKARATTSEVTAVLDDVPNPTQDPDSMEDESTFNPLKIDIFVQTLLFLGQKSFSHSFSALAKFHDVFKVLADSEESQIHVLKMVRELWCNHQQMICVLIDKMLRTQIVSCPAVVNWLFSGSMSGDFTKHYVWEILHATLRKMSKHVGKITAELQEAREKAQKKKKSMDSDDEDSEESDSDSDAESQIERLQEALETAQSEQKNLFLIIFQRFIMILTEHIVTNENRGVTFHTPWYDYCIQRLEQIFLMHYSQVLAYTGTLEDLVFTGDTDPNILKVFQQFRSLSS</sequence>